<accession>A0A162MU19</accession>
<dbReference type="OrthoDB" id="118256at2759"/>
<feature type="signal peptide" evidence="2">
    <location>
        <begin position="1"/>
        <end position="22"/>
    </location>
</feature>
<feature type="chain" id="PRO_5007837739" evidence="2">
    <location>
        <begin position="23"/>
        <end position="291"/>
    </location>
</feature>
<dbReference type="GO" id="GO:0019863">
    <property type="term" value="F:IgE binding"/>
    <property type="evidence" value="ECO:0007669"/>
    <property type="project" value="InterPro"/>
</dbReference>
<dbReference type="AlphaFoldDB" id="A0A162MU19"/>
<dbReference type="PANTHER" id="PTHR42039:SF1">
    <property type="entry name" value="PUTATIVE (AFU_ORTHOLOGUE AFUA_3G02940)-RELATED"/>
    <property type="match status" value="1"/>
</dbReference>
<dbReference type="GO" id="GO:0005576">
    <property type="term" value="C:extracellular region"/>
    <property type="evidence" value="ECO:0007669"/>
    <property type="project" value="InterPro"/>
</dbReference>
<dbReference type="RefSeq" id="XP_018706676.1">
    <property type="nucleotide sequence ID" value="XM_018845969.1"/>
</dbReference>
<dbReference type="Proteomes" id="UP000076744">
    <property type="component" value="Unassembled WGS sequence"/>
</dbReference>
<keyword evidence="2" id="KW-0732">Signal</keyword>
<dbReference type="EMBL" id="AZHB01000004">
    <property type="protein sequence ID" value="OAA70389.1"/>
    <property type="molecule type" value="Genomic_DNA"/>
</dbReference>
<sequence>MKFSAAVILAAAIGASAHPSHGHRNAHRSVGGRFVKNLKPVAPAPPPATTEAPAPPPATTTVVAPAAPSVASAAPSPSSTAGSGSGYKPFCGGVGKRATEAQIFYAGNTGTGATPGCNIMEIPASAVSLYDYTVTFNNAGGNDQDCVCWNKIGPDGGVNGFFKGNQAMEFKLPKGGSAYVAVDKNSQIGCSCGHGGVPTTSFGQFAGTWLEADFENESNQGWSGFDASCLVPARFNMDIPPLQVCGAGTCSTINQGGSGTNAYLAGMEAEDGIGGNVKKGPLALTVKVNGA</sequence>
<dbReference type="InterPro" id="IPR038903">
    <property type="entry name" value="Allergen_Asp_f_4"/>
</dbReference>
<keyword evidence="4" id="KW-1185">Reference proteome</keyword>
<proteinExistence type="predicted"/>
<gene>
    <name evidence="3" type="ORF">ISF_02363</name>
</gene>
<protein>
    <submittedName>
        <fullName evidence="3">Allergen Asp F4-like protein</fullName>
    </submittedName>
</protein>
<name>A0A162MU19_CORFA</name>
<evidence type="ECO:0000256" key="2">
    <source>
        <dbReference type="SAM" id="SignalP"/>
    </source>
</evidence>
<comment type="caution">
    <text evidence="3">The sequence shown here is derived from an EMBL/GenBank/DDBJ whole genome shotgun (WGS) entry which is preliminary data.</text>
</comment>
<evidence type="ECO:0000313" key="3">
    <source>
        <dbReference type="EMBL" id="OAA70389.1"/>
    </source>
</evidence>
<evidence type="ECO:0000256" key="1">
    <source>
        <dbReference type="SAM" id="MobiDB-lite"/>
    </source>
</evidence>
<feature type="region of interest" description="Disordered" evidence="1">
    <location>
        <begin position="37"/>
        <end position="61"/>
    </location>
</feature>
<dbReference type="Pfam" id="PF25312">
    <property type="entry name" value="Allergen_Asp_f_4"/>
    <property type="match status" value="1"/>
</dbReference>
<organism evidence="3 4">
    <name type="scientific">Cordyceps fumosorosea (strain ARSEF 2679)</name>
    <name type="common">Isaria fumosorosea</name>
    <dbReference type="NCBI Taxonomy" id="1081104"/>
    <lineage>
        <taxon>Eukaryota</taxon>
        <taxon>Fungi</taxon>
        <taxon>Dikarya</taxon>
        <taxon>Ascomycota</taxon>
        <taxon>Pezizomycotina</taxon>
        <taxon>Sordariomycetes</taxon>
        <taxon>Hypocreomycetidae</taxon>
        <taxon>Hypocreales</taxon>
        <taxon>Cordycipitaceae</taxon>
        <taxon>Cordyceps</taxon>
    </lineage>
</organism>
<dbReference type="GeneID" id="30018655"/>
<reference evidence="3 4" key="1">
    <citation type="journal article" date="2016" name="Genome Biol. Evol.">
        <title>Divergent and convergent evolution of fungal pathogenicity.</title>
        <authorList>
            <person name="Shang Y."/>
            <person name="Xiao G."/>
            <person name="Zheng P."/>
            <person name="Cen K."/>
            <person name="Zhan S."/>
            <person name="Wang C."/>
        </authorList>
    </citation>
    <scope>NUCLEOTIDE SEQUENCE [LARGE SCALE GENOMIC DNA]</scope>
    <source>
        <strain evidence="3 4">ARSEF 2679</strain>
    </source>
</reference>
<evidence type="ECO:0000313" key="4">
    <source>
        <dbReference type="Proteomes" id="UP000076744"/>
    </source>
</evidence>
<dbReference type="PANTHER" id="PTHR42039">
    <property type="entry name" value="PUTATIVE (AFU_ORTHOLOGUE AFUA_3G02940)-RELATED"/>
    <property type="match status" value="1"/>
</dbReference>
<feature type="compositionally biased region" description="Pro residues" evidence="1">
    <location>
        <begin position="42"/>
        <end position="58"/>
    </location>
</feature>